<keyword evidence="2" id="KW-0808">Transferase</keyword>
<dbReference type="Proteomes" id="UP001476950">
    <property type="component" value="Unassembled WGS sequence"/>
</dbReference>
<dbReference type="Gene3D" id="3.40.50.150">
    <property type="entry name" value="Vaccinia Virus protein VP39"/>
    <property type="match status" value="1"/>
</dbReference>
<dbReference type="PANTHER" id="PTHR43591">
    <property type="entry name" value="METHYLTRANSFERASE"/>
    <property type="match status" value="1"/>
</dbReference>
<sequence length="373" mass="42644">MPDTLTKLAYQAFQEGKSYFGLAHKAVSTQLTNLFVAPSQREVKSLPLELLLQLRQQLQQLIETDWYDAERGVYPAPLLFDNDWNDFFRHYPQIWFDLPSIWGRVNQKRHQDFSPQLETSGYPSYYLQNFHHQTDGYLSDTSANLYDLQVDILFNGAADAMRRRILAPLKQGLATFDVLEPRQIRVLDVACGTGRTLKQLRGMLPKASLYGVDLSEAYLRKANQSLSQLPNELPQLVQANAEALPFVDNYFHGVTSVFLFHELPPAARQQVIEQCFRVLKPGGTFVICDSIQVADAPDMVPAMEDFVETFHEPYYRHYTQDNLVQRLEQAGFSDVSVQVHFMSKYLVAQKPLTPTPNAALSTDAEKQLSYDRQ</sequence>
<keyword evidence="3" id="KW-1185">Reference proteome</keyword>
<evidence type="ECO:0000259" key="1">
    <source>
        <dbReference type="Pfam" id="PF13649"/>
    </source>
</evidence>
<dbReference type="InterPro" id="IPR041698">
    <property type="entry name" value="Methyltransf_25"/>
</dbReference>
<dbReference type="InterPro" id="IPR029063">
    <property type="entry name" value="SAM-dependent_MTases_sf"/>
</dbReference>
<dbReference type="Pfam" id="PF13649">
    <property type="entry name" value="Methyltransf_25"/>
    <property type="match status" value="1"/>
</dbReference>
<accession>A0ABV0KHH8</accession>
<dbReference type="EMBL" id="JAMPLM010000006">
    <property type="protein sequence ID" value="MEP1058699.1"/>
    <property type="molecule type" value="Genomic_DNA"/>
</dbReference>
<dbReference type="PANTHER" id="PTHR43591:SF110">
    <property type="entry name" value="RHODANESE DOMAIN-CONTAINING PROTEIN"/>
    <property type="match status" value="1"/>
</dbReference>
<gene>
    <name evidence="2" type="ORF">NDI38_09635</name>
</gene>
<organism evidence="2 3">
    <name type="scientific">Stenomitos frigidus AS-A4</name>
    <dbReference type="NCBI Taxonomy" id="2933935"/>
    <lineage>
        <taxon>Bacteria</taxon>
        <taxon>Bacillati</taxon>
        <taxon>Cyanobacteriota</taxon>
        <taxon>Cyanophyceae</taxon>
        <taxon>Leptolyngbyales</taxon>
        <taxon>Leptolyngbyaceae</taxon>
        <taxon>Stenomitos</taxon>
    </lineage>
</organism>
<proteinExistence type="predicted"/>
<dbReference type="SUPFAM" id="SSF53335">
    <property type="entry name" value="S-adenosyl-L-methionine-dependent methyltransferases"/>
    <property type="match status" value="1"/>
</dbReference>
<protein>
    <submittedName>
        <fullName evidence="2">Class I SAM-dependent methyltransferase</fullName>
    </submittedName>
</protein>
<reference evidence="2 3" key="1">
    <citation type="submission" date="2022-04" db="EMBL/GenBank/DDBJ databases">
        <title>Positive selection, recombination, and allopatry shape intraspecific diversity of widespread and dominant cyanobacteria.</title>
        <authorList>
            <person name="Wei J."/>
            <person name="Shu W."/>
            <person name="Hu C."/>
        </authorList>
    </citation>
    <scope>NUCLEOTIDE SEQUENCE [LARGE SCALE GENOMIC DNA]</scope>
    <source>
        <strain evidence="2 3">AS-A4</strain>
    </source>
</reference>
<dbReference type="RefSeq" id="WP_190447392.1">
    <property type="nucleotide sequence ID" value="NZ_JAMPLM010000006.1"/>
</dbReference>
<dbReference type="CDD" id="cd02440">
    <property type="entry name" value="AdoMet_MTases"/>
    <property type="match status" value="1"/>
</dbReference>
<evidence type="ECO:0000313" key="3">
    <source>
        <dbReference type="Proteomes" id="UP001476950"/>
    </source>
</evidence>
<keyword evidence="2" id="KW-0489">Methyltransferase</keyword>
<dbReference type="GO" id="GO:0032259">
    <property type="term" value="P:methylation"/>
    <property type="evidence" value="ECO:0007669"/>
    <property type="project" value="UniProtKB-KW"/>
</dbReference>
<dbReference type="GO" id="GO:0008168">
    <property type="term" value="F:methyltransferase activity"/>
    <property type="evidence" value="ECO:0007669"/>
    <property type="project" value="UniProtKB-KW"/>
</dbReference>
<feature type="domain" description="Methyltransferase" evidence="1">
    <location>
        <begin position="186"/>
        <end position="283"/>
    </location>
</feature>
<name>A0ABV0KHH8_9CYAN</name>
<comment type="caution">
    <text evidence="2">The sequence shown here is derived from an EMBL/GenBank/DDBJ whole genome shotgun (WGS) entry which is preliminary data.</text>
</comment>
<evidence type="ECO:0000313" key="2">
    <source>
        <dbReference type="EMBL" id="MEP1058699.1"/>
    </source>
</evidence>